<keyword evidence="5 8" id="KW-0808">Transferase</keyword>
<evidence type="ECO:0000313" key="11">
    <source>
        <dbReference type="Proteomes" id="UP000248975"/>
    </source>
</evidence>
<proteinExistence type="inferred from homology"/>
<protein>
    <recommendedName>
        <fullName evidence="4 8">3-deoxy-D-manno-octulosonic acid transferase</fullName>
        <shortName evidence="8">Kdo transferase</shortName>
        <ecNumber evidence="3 8">2.4.99.12</ecNumber>
    </recommendedName>
    <alternativeName>
        <fullName evidence="6 8">Lipid IV(A) 3-deoxy-D-manno-octulosonic acid transferase</fullName>
    </alternativeName>
</protein>
<comment type="function">
    <text evidence="1 8">Involved in lipopolysaccharide (LPS) biosynthesis. Catalyzes the transfer of 3-deoxy-D-manno-octulosonate (Kdo) residue(s) from CMP-Kdo to lipid IV(A), the tetraacyldisaccharide-1,4'-bisphosphate precursor of lipid A.</text>
</comment>
<evidence type="ECO:0000256" key="7">
    <source>
        <dbReference type="ARBA" id="ARBA00049183"/>
    </source>
</evidence>
<evidence type="ECO:0000256" key="5">
    <source>
        <dbReference type="ARBA" id="ARBA00022679"/>
    </source>
</evidence>
<keyword evidence="8" id="KW-0448">Lipopolysaccharide biosynthesis</keyword>
<dbReference type="Proteomes" id="UP000248975">
    <property type="component" value="Unassembled WGS sequence"/>
</dbReference>
<organism evidence="10 11">
    <name type="scientific">Cereibacter sphaeroides</name>
    <name type="common">Rhodobacter sphaeroides</name>
    <dbReference type="NCBI Taxonomy" id="1063"/>
    <lineage>
        <taxon>Bacteria</taxon>
        <taxon>Pseudomonadati</taxon>
        <taxon>Pseudomonadota</taxon>
        <taxon>Alphaproteobacteria</taxon>
        <taxon>Rhodobacterales</taxon>
        <taxon>Paracoccaceae</taxon>
        <taxon>Cereibacter</taxon>
    </lineage>
</organism>
<dbReference type="InterPro" id="IPR038107">
    <property type="entry name" value="Glycos_transf_N_sf"/>
</dbReference>
<dbReference type="PANTHER" id="PTHR42755">
    <property type="entry name" value="3-DEOXY-MANNO-OCTULOSONATE CYTIDYLYLTRANSFERASE"/>
    <property type="match status" value="1"/>
</dbReference>
<dbReference type="Gene3D" id="3.40.50.2000">
    <property type="entry name" value="Glycogen Phosphorylase B"/>
    <property type="match status" value="1"/>
</dbReference>
<dbReference type="EMBL" id="QFQS01000007">
    <property type="protein sequence ID" value="PZQ95419.1"/>
    <property type="molecule type" value="Genomic_DNA"/>
</dbReference>
<accession>A0A2W5S198</accession>
<dbReference type="GO" id="GO:0009245">
    <property type="term" value="P:lipid A biosynthetic process"/>
    <property type="evidence" value="ECO:0007669"/>
    <property type="project" value="TreeGrafter"/>
</dbReference>
<dbReference type="PANTHER" id="PTHR42755:SF1">
    <property type="entry name" value="3-DEOXY-D-MANNO-OCTULOSONIC ACID TRANSFERASE, MITOCHONDRIAL-RELATED"/>
    <property type="match status" value="1"/>
</dbReference>
<comment type="caution">
    <text evidence="10">The sequence shown here is derived from an EMBL/GenBank/DDBJ whole genome shotgun (WGS) entry which is preliminary data.</text>
</comment>
<keyword evidence="8" id="KW-0472">Membrane</keyword>
<name>A0A2W5S198_CERSP</name>
<gene>
    <name evidence="10" type="ORF">DI533_19035</name>
</gene>
<dbReference type="GO" id="GO:0005886">
    <property type="term" value="C:plasma membrane"/>
    <property type="evidence" value="ECO:0007669"/>
    <property type="project" value="UniProtKB-SubCell"/>
</dbReference>
<evidence type="ECO:0000313" key="10">
    <source>
        <dbReference type="EMBL" id="PZQ95419.1"/>
    </source>
</evidence>
<evidence type="ECO:0000256" key="1">
    <source>
        <dbReference type="ARBA" id="ARBA00003394"/>
    </source>
</evidence>
<dbReference type="SUPFAM" id="SSF53756">
    <property type="entry name" value="UDP-Glycosyltransferase/glycogen phosphorylase"/>
    <property type="match status" value="1"/>
</dbReference>
<evidence type="ECO:0000256" key="6">
    <source>
        <dbReference type="ARBA" id="ARBA00031445"/>
    </source>
</evidence>
<dbReference type="InterPro" id="IPR039901">
    <property type="entry name" value="Kdotransferase"/>
</dbReference>
<evidence type="ECO:0000256" key="4">
    <source>
        <dbReference type="ARBA" id="ARBA00019077"/>
    </source>
</evidence>
<evidence type="ECO:0000259" key="9">
    <source>
        <dbReference type="Pfam" id="PF04413"/>
    </source>
</evidence>
<dbReference type="UniPathway" id="UPA00958"/>
<comment type="subcellular location">
    <subcellularLocation>
        <location evidence="8">Cell membrane</location>
    </subcellularLocation>
</comment>
<dbReference type="EC" id="2.4.99.12" evidence="3 8"/>
<evidence type="ECO:0000256" key="2">
    <source>
        <dbReference type="ARBA" id="ARBA00004713"/>
    </source>
</evidence>
<comment type="catalytic activity">
    <reaction evidence="7 8">
        <text>lipid IVA (E. coli) + CMP-3-deoxy-beta-D-manno-octulosonate = alpha-Kdo-(2-&gt;6)-lipid IVA (E. coli) + CMP + H(+)</text>
        <dbReference type="Rhea" id="RHEA:28066"/>
        <dbReference type="ChEBI" id="CHEBI:15378"/>
        <dbReference type="ChEBI" id="CHEBI:58603"/>
        <dbReference type="ChEBI" id="CHEBI:60364"/>
        <dbReference type="ChEBI" id="CHEBI:60377"/>
        <dbReference type="ChEBI" id="CHEBI:85987"/>
        <dbReference type="EC" id="2.4.99.12"/>
    </reaction>
</comment>
<dbReference type="GO" id="GO:0043842">
    <property type="term" value="F:Kdo transferase activity"/>
    <property type="evidence" value="ECO:0007669"/>
    <property type="project" value="UniProtKB-EC"/>
</dbReference>
<comment type="pathway">
    <text evidence="2 8">Bacterial outer membrane biogenesis; LPS core biosynthesis.</text>
</comment>
<keyword evidence="8" id="KW-1003">Cell membrane</keyword>
<sequence>MRRSLGLILYNLTSGGTAAPVADWPERPKGQLIWLHIAQPESQRAMTELARRLHEEDGAAILVTSTEPPPPQPGMIVVAPPPDTQLGARAFLDHWQPDAGVVSDGQMMPVLFDMADHKGIPLVLVNGREPVLPARINWFWPGLIRDALSRFRRILTVDEISARQFRRRGAPNDVLLVDGRMEERPHVLPCTEAERAALVRQFQTRPVWLAVCVSEAEDAAIIAAHRAALRMAHRLLLILVTDTPDRAEALAARMTETEGWTVARRSADEEPDEETEVFLVDTPTELGLWYRLAPITFLGGSLFGGGCQRDPFEAAALGSAILHGPQPGEWKSAFARLSEARAARLVVSPTDLAEGLSDLLSPDRAARLAQSAWAVASAGAEVTDRVVLLIRELAEARV</sequence>
<dbReference type="AlphaFoldDB" id="A0A2W5S198"/>
<dbReference type="InterPro" id="IPR007507">
    <property type="entry name" value="Glycos_transf_N"/>
</dbReference>
<comment type="similarity">
    <text evidence="8">Belongs to the glycosyltransferase group 1 family.</text>
</comment>
<dbReference type="Pfam" id="PF04413">
    <property type="entry name" value="Glycos_transf_N"/>
    <property type="match status" value="1"/>
</dbReference>
<evidence type="ECO:0000256" key="3">
    <source>
        <dbReference type="ARBA" id="ARBA00012621"/>
    </source>
</evidence>
<dbReference type="GO" id="GO:0009244">
    <property type="term" value="P:lipopolysaccharide core region biosynthetic process"/>
    <property type="evidence" value="ECO:0007669"/>
    <property type="project" value="UniProtKB-UniRule"/>
</dbReference>
<dbReference type="Gene3D" id="3.40.50.11720">
    <property type="entry name" value="3-Deoxy-D-manno-octulosonic-acid transferase, N-terminal domain"/>
    <property type="match status" value="1"/>
</dbReference>
<evidence type="ECO:0000256" key="8">
    <source>
        <dbReference type="RuleBase" id="RU365103"/>
    </source>
</evidence>
<feature type="domain" description="3-deoxy-D-manno-octulosonic-acid transferase N-terminal" evidence="9">
    <location>
        <begin position="27"/>
        <end position="178"/>
    </location>
</feature>
<reference evidence="10 11" key="1">
    <citation type="submission" date="2017-08" db="EMBL/GenBank/DDBJ databases">
        <title>Infants hospitalized years apart are colonized by the same room-sourced microbial strains.</title>
        <authorList>
            <person name="Brooks B."/>
            <person name="Olm M.R."/>
            <person name="Firek B.A."/>
            <person name="Baker R."/>
            <person name="Thomas B.C."/>
            <person name="Morowitz M.J."/>
            <person name="Banfield J.F."/>
        </authorList>
    </citation>
    <scope>NUCLEOTIDE SEQUENCE [LARGE SCALE GENOMIC DNA]</scope>
    <source>
        <strain evidence="10">S2_003_000_R2_11</strain>
    </source>
</reference>